<feature type="signal peptide" evidence="2">
    <location>
        <begin position="1"/>
        <end position="21"/>
    </location>
</feature>
<dbReference type="EMBL" id="CP036498">
    <property type="protein sequence ID" value="QUS40287.1"/>
    <property type="molecule type" value="Genomic_DNA"/>
</dbReference>
<dbReference type="RefSeq" id="WP_211908866.1">
    <property type="nucleotide sequence ID" value="NZ_CP036498.1"/>
</dbReference>
<name>A0ABX8A9E8_9BRAD</name>
<evidence type="ECO:0008006" key="5">
    <source>
        <dbReference type="Google" id="ProtNLM"/>
    </source>
</evidence>
<feature type="chain" id="PRO_5046484484" description="Pentapeptide MXKDX repeat protein" evidence="2">
    <location>
        <begin position="22"/>
        <end position="91"/>
    </location>
</feature>
<organism evidence="3 4">
    <name type="scientific">Tardiphaga alba</name>
    <dbReference type="NCBI Taxonomy" id="340268"/>
    <lineage>
        <taxon>Bacteria</taxon>
        <taxon>Pseudomonadati</taxon>
        <taxon>Pseudomonadota</taxon>
        <taxon>Alphaproteobacteria</taxon>
        <taxon>Hyphomicrobiales</taxon>
        <taxon>Nitrobacteraceae</taxon>
        <taxon>Tardiphaga</taxon>
    </lineage>
</organism>
<evidence type="ECO:0000313" key="3">
    <source>
        <dbReference type="EMBL" id="QUS40287.1"/>
    </source>
</evidence>
<feature type="region of interest" description="Disordered" evidence="1">
    <location>
        <begin position="23"/>
        <end position="91"/>
    </location>
</feature>
<gene>
    <name evidence="3" type="ORF">RPMA_16675</name>
</gene>
<feature type="compositionally biased region" description="Low complexity" evidence="1">
    <location>
        <begin position="61"/>
        <end position="82"/>
    </location>
</feature>
<protein>
    <recommendedName>
        <fullName evidence="5">Pentapeptide MXKDX repeat protein</fullName>
    </recommendedName>
</protein>
<reference evidence="3 4" key="1">
    <citation type="submission" date="2019-02" db="EMBL/GenBank/DDBJ databases">
        <title>Emended description of the genus Rhodopseudomonas and description of Rhodopseudomonas albus sp. nov., a non-phototrophic, heavy-metal-tolerant bacterium isolated from garden soil.</title>
        <authorList>
            <person name="Bao Z."/>
            <person name="Cao W.W."/>
            <person name="Sato Y."/>
            <person name="Nishizawa T."/>
            <person name="Zhao J."/>
            <person name="Guo Y."/>
            <person name="Ohta H."/>
        </authorList>
    </citation>
    <scope>NUCLEOTIDE SEQUENCE [LARGE SCALE GENOMIC DNA]</scope>
    <source>
        <strain evidence="3 4">SK50-23</strain>
    </source>
</reference>
<evidence type="ECO:0000256" key="1">
    <source>
        <dbReference type="SAM" id="MobiDB-lite"/>
    </source>
</evidence>
<proteinExistence type="predicted"/>
<evidence type="ECO:0000313" key="4">
    <source>
        <dbReference type="Proteomes" id="UP000682843"/>
    </source>
</evidence>
<accession>A0ABX8A9E8</accession>
<evidence type="ECO:0000256" key="2">
    <source>
        <dbReference type="SAM" id="SignalP"/>
    </source>
</evidence>
<keyword evidence="2" id="KW-0732">Signal</keyword>
<sequence length="91" mass="8876">MKKIIVGAACAILLSSGLAVAQSSQGKGGAAMTGESADQTKTPGAGMAPGNQPKGAMTKDNMGTSGMSKNNNMGGANKNGDGQMTKGGMNK</sequence>
<keyword evidence="4" id="KW-1185">Reference proteome</keyword>
<dbReference type="Proteomes" id="UP000682843">
    <property type="component" value="Chromosome"/>
</dbReference>